<reference evidence="3" key="1">
    <citation type="submission" date="2016-11" db="EMBL/GenBank/DDBJ databases">
        <authorList>
            <person name="Varghese N."/>
            <person name="Submissions S."/>
        </authorList>
    </citation>
    <scope>NUCLEOTIDE SEQUENCE [LARGE SCALE GENOMIC DNA]</scope>
    <source>
        <strain evidence="3">DSM 26134</strain>
    </source>
</reference>
<keyword evidence="3" id="KW-1185">Reference proteome</keyword>
<evidence type="ECO:0000313" key="3">
    <source>
        <dbReference type="Proteomes" id="UP000184474"/>
    </source>
</evidence>
<dbReference type="STRING" id="156994.SAMN04488028_104371"/>
<gene>
    <name evidence="2" type="ORF">SAMN04488028_104371</name>
</gene>
<dbReference type="AlphaFoldDB" id="A0A1M6S1V8"/>
<evidence type="ECO:0000256" key="1">
    <source>
        <dbReference type="SAM" id="SignalP"/>
    </source>
</evidence>
<dbReference type="InterPro" id="IPR005534">
    <property type="entry name" value="Curli_assmbl/transp-comp_CsgG"/>
</dbReference>
<feature type="chain" id="PRO_5012206706" evidence="1">
    <location>
        <begin position="20"/>
        <end position="463"/>
    </location>
</feature>
<dbReference type="GO" id="GO:0030288">
    <property type="term" value="C:outer membrane-bounded periplasmic space"/>
    <property type="evidence" value="ECO:0007669"/>
    <property type="project" value="InterPro"/>
</dbReference>
<proteinExistence type="predicted"/>
<accession>A0A1M6S1V8</accession>
<dbReference type="Gene3D" id="3.40.50.10610">
    <property type="entry name" value="ABC-type transport auxiliary lipoprotein component"/>
    <property type="match status" value="1"/>
</dbReference>
<dbReference type="Pfam" id="PF03783">
    <property type="entry name" value="CsgG"/>
    <property type="match status" value="1"/>
</dbReference>
<sequence>MRTFVALLLIHFLSLSSYAQKTFKLYSFDVKGDEGENYYEREAKRNFDSGKSAFEDADVPERFTPSLGLINAATGLKIANRKGSISDLQELLRINYEWVTNSNLLTIDELKKSSAVFVDDETVNQRAEIVNFYTVIKKYNMVLKTTNPEKFEAAKKKDSDLDLDLKDVSADLKAAKEALDEAIEAAAAMHYAKGREQSQGQDLASNKEAAKSFRYAYEYVDNYRDAKDRYATTRKLGTTRLGLSDFENIANSGNNVAGSITYDILSYFSSRGDVYEFFEVLDRDALNRILEEQKLSISGLMAEGTTADLGELVGVNSIMIGKVTQATFEKERLDGVSRSYSKKVKVGEETYTEDGKEKTRDIKEEVTVKMSEENKIARSTVSATFKIVDVTTGRIIAVDEVSYTSKWSGTWYAYESGDKRAIPRVNQKEVEYVSEAGLTNTAGSKVASIMIDRVAKYATEVSQ</sequence>
<feature type="signal peptide" evidence="1">
    <location>
        <begin position="1"/>
        <end position="19"/>
    </location>
</feature>
<protein>
    <submittedName>
        <fullName evidence="2">Curli production assembly/transport component CsgG</fullName>
    </submittedName>
</protein>
<organism evidence="2 3">
    <name type="scientific">Reichenbachiella agariperforans</name>
    <dbReference type="NCBI Taxonomy" id="156994"/>
    <lineage>
        <taxon>Bacteria</taxon>
        <taxon>Pseudomonadati</taxon>
        <taxon>Bacteroidota</taxon>
        <taxon>Cytophagia</taxon>
        <taxon>Cytophagales</taxon>
        <taxon>Reichenbachiellaceae</taxon>
        <taxon>Reichenbachiella</taxon>
    </lineage>
</organism>
<evidence type="ECO:0000313" key="2">
    <source>
        <dbReference type="EMBL" id="SHK38683.1"/>
    </source>
</evidence>
<dbReference type="Proteomes" id="UP000184474">
    <property type="component" value="Unassembled WGS sequence"/>
</dbReference>
<dbReference type="EMBL" id="FRAA01000004">
    <property type="protein sequence ID" value="SHK38683.1"/>
    <property type="molecule type" value="Genomic_DNA"/>
</dbReference>
<dbReference type="RefSeq" id="WP_073122956.1">
    <property type="nucleotide sequence ID" value="NZ_FRAA01000004.1"/>
</dbReference>
<name>A0A1M6S1V8_REIAG</name>
<keyword evidence="1" id="KW-0732">Signal</keyword>